<dbReference type="Proteomes" id="UP001396334">
    <property type="component" value="Unassembled WGS sequence"/>
</dbReference>
<dbReference type="PANTHER" id="PTHR31009">
    <property type="entry name" value="S-ADENOSYL-L-METHIONINE:CARBOXYL METHYLTRANSFERASE FAMILY PROTEIN"/>
    <property type="match status" value="1"/>
</dbReference>
<accession>A0ABR2UBF6</accession>
<evidence type="ECO:0000313" key="2">
    <source>
        <dbReference type="Proteomes" id="UP001396334"/>
    </source>
</evidence>
<evidence type="ECO:0000313" key="1">
    <source>
        <dbReference type="EMBL" id="KAK9047053.1"/>
    </source>
</evidence>
<protein>
    <submittedName>
        <fullName evidence="1">Uncharacterized protein</fullName>
    </submittedName>
</protein>
<reference evidence="1 2" key="1">
    <citation type="journal article" date="2024" name="G3 (Bethesda)">
        <title>Genome assembly of Hibiscus sabdariffa L. provides insights into metabolisms of medicinal natural products.</title>
        <authorList>
            <person name="Kim T."/>
        </authorList>
    </citation>
    <scope>NUCLEOTIDE SEQUENCE [LARGE SCALE GENOMIC DNA]</scope>
    <source>
        <strain evidence="1">TK-2024</strain>
        <tissue evidence="1">Old leaves</tissue>
    </source>
</reference>
<sequence length="163" mass="18152">MAMASANALCMNPGDKDISYANHSSLQKNILLKVRPFLEDTITDMLNKILPVTCIKVADLGCASGSNAFVPTNDFNTVFRSVPDFKTDKEDLREPCFIAEVTGSFTKDTFQEGACTLYILPLVFIGSQRSQEDLKTTRATYTCQSQVLLMYSKLIRNNFELIS</sequence>
<proteinExistence type="predicted"/>
<name>A0ABR2UBF6_9ROSI</name>
<dbReference type="InterPro" id="IPR005299">
    <property type="entry name" value="MeTrfase_7"/>
</dbReference>
<keyword evidence="2" id="KW-1185">Reference proteome</keyword>
<dbReference type="EMBL" id="JBBPBN010000001">
    <property type="protein sequence ID" value="KAK9047053.1"/>
    <property type="molecule type" value="Genomic_DNA"/>
</dbReference>
<gene>
    <name evidence="1" type="ORF">V6N11_052916</name>
</gene>
<dbReference type="SUPFAM" id="SSF53335">
    <property type="entry name" value="S-adenosyl-L-methionine-dependent methyltransferases"/>
    <property type="match status" value="1"/>
</dbReference>
<dbReference type="Gene3D" id="3.40.50.150">
    <property type="entry name" value="Vaccinia Virus protein VP39"/>
    <property type="match status" value="2"/>
</dbReference>
<comment type="caution">
    <text evidence="1">The sequence shown here is derived from an EMBL/GenBank/DDBJ whole genome shotgun (WGS) entry which is preliminary data.</text>
</comment>
<organism evidence="1 2">
    <name type="scientific">Hibiscus sabdariffa</name>
    <name type="common">roselle</name>
    <dbReference type="NCBI Taxonomy" id="183260"/>
    <lineage>
        <taxon>Eukaryota</taxon>
        <taxon>Viridiplantae</taxon>
        <taxon>Streptophyta</taxon>
        <taxon>Embryophyta</taxon>
        <taxon>Tracheophyta</taxon>
        <taxon>Spermatophyta</taxon>
        <taxon>Magnoliopsida</taxon>
        <taxon>eudicotyledons</taxon>
        <taxon>Gunneridae</taxon>
        <taxon>Pentapetalae</taxon>
        <taxon>rosids</taxon>
        <taxon>malvids</taxon>
        <taxon>Malvales</taxon>
        <taxon>Malvaceae</taxon>
        <taxon>Malvoideae</taxon>
        <taxon>Hibiscus</taxon>
    </lineage>
</organism>
<dbReference type="InterPro" id="IPR029063">
    <property type="entry name" value="SAM-dependent_MTases_sf"/>
</dbReference>